<sequence length="427" mass="47443">MDINTLKDKRIAILGYGREGKSLVRFFSSQGIHVEVRDIIPAIVPIAMRGEPLPGYLSGLEKFDIIFRSPGIPRLTPEIVSAEKKGVEVSSATKLFFDLCPGKIIGVTGTKGKGTTAILIYNILKADGKKVFLGGNIGKPALDFIKEVTKDSHVILELSSFQLQDLHRSPHIAVVLDISVDHLDHHKTRAEYIEAKSNILKYQSEYDMAFLDGDSKTVKKIAENIKAKKYWFGKFDKILDIKFTNLKLVGEHNIKNAKAASLVAQIVGVKNEVIQKIVNEYQPREHRLEFVREKNGVKYYNDSASTISASTMAAIRSFKEPTVLILGGSEKNLEYDDLANFIIKYKIRGVVVMGDTGEKIKNLLRSKAYKGQLGAQAINMSDAVKKASNYSQSGFVVILSPASASFGLFKNFEDRGEQFKKAVRKLN</sequence>
<accession>A0A1F5NQU8</accession>
<evidence type="ECO:0000256" key="1">
    <source>
        <dbReference type="ARBA" id="ARBA00004496"/>
    </source>
</evidence>
<dbReference type="UniPathway" id="UPA00219"/>
<evidence type="ECO:0000313" key="14">
    <source>
        <dbReference type="Proteomes" id="UP000177912"/>
    </source>
</evidence>
<keyword evidence="3 9" id="KW-0963">Cytoplasm</keyword>
<dbReference type="GO" id="GO:0005524">
    <property type="term" value="F:ATP binding"/>
    <property type="evidence" value="ECO:0007669"/>
    <property type="project" value="UniProtKB-UniRule"/>
</dbReference>
<comment type="caution">
    <text evidence="13">The sequence shown here is derived from an EMBL/GenBank/DDBJ whole genome shotgun (WGS) entry which is preliminary data.</text>
</comment>
<evidence type="ECO:0000256" key="9">
    <source>
        <dbReference type="HAMAP-Rule" id="MF_00639"/>
    </source>
</evidence>
<dbReference type="HAMAP" id="MF_00639">
    <property type="entry name" value="MurD"/>
    <property type="match status" value="1"/>
</dbReference>
<dbReference type="STRING" id="1817822.A2826_00995"/>
<feature type="domain" description="Mur ligase C-terminal" evidence="11">
    <location>
        <begin position="286"/>
        <end position="402"/>
    </location>
</feature>
<evidence type="ECO:0000256" key="3">
    <source>
        <dbReference type="ARBA" id="ARBA00022490"/>
    </source>
</evidence>
<dbReference type="EMBL" id="MFEI01000042">
    <property type="protein sequence ID" value="OGE80045.1"/>
    <property type="molecule type" value="Genomic_DNA"/>
</dbReference>
<organism evidence="13 14">
    <name type="scientific">Candidatus Doudnabacteria bacterium RIFCSPHIGHO2_01_FULL_43_23</name>
    <dbReference type="NCBI Taxonomy" id="1817822"/>
    <lineage>
        <taxon>Bacteria</taxon>
        <taxon>Candidatus Doudnaibacteriota</taxon>
    </lineage>
</organism>
<dbReference type="SUPFAM" id="SSF53623">
    <property type="entry name" value="MurD-like peptide ligases, catalytic domain"/>
    <property type="match status" value="1"/>
</dbReference>
<keyword evidence="9 10" id="KW-0961">Cell wall biogenesis/degradation</keyword>
<evidence type="ECO:0000259" key="11">
    <source>
        <dbReference type="Pfam" id="PF02875"/>
    </source>
</evidence>
<dbReference type="SUPFAM" id="SSF51984">
    <property type="entry name" value="MurCD N-terminal domain"/>
    <property type="match status" value="1"/>
</dbReference>
<dbReference type="GO" id="GO:0009252">
    <property type="term" value="P:peptidoglycan biosynthetic process"/>
    <property type="evidence" value="ECO:0007669"/>
    <property type="project" value="UniProtKB-UniRule"/>
</dbReference>
<dbReference type="Proteomes" id="UP000177912">
    <property type="component" value="Unassembled WGS sequence"/>
</dbReference>
<comment type="subcellular location">
    <subcellularLocation>
        <location evidence="1 9 10">Cytoplasm</location>
    </subcellularLocation>
</comment>
<evidence type="ECO:0000256" key="6">
    <source>
        <dbReference type="ARBA" id="ARBA00022741"/>
    </source>
</evidence>
<dbReference type="InterPro" id="IPR005762">
    <property type="entry name" value="MurD"/>
</dbReference>
<evidence type="ECO:0000313" key="13">
    <source>
        <dbReference type="EMBL" id="OGE80045.1"/>
    </source>
</evidence>
<dbReference type="Pfam" id="PF21799">
    <property type="entry name" value="MurD-like_N"/>
    <property type="match status" value="1"/>
</dbReference>
<gene>
    <name evidence="9" type="primary">murD</name>
    <name evidence="13" type="ORF">A2826_00995</name>
</gene>
<dbReference type="GO" id="GO:0008360">
    <property type="term" value="P:regulation of cell shape"/>
    <property type="evidence" value="ECO:0007669"/>
    <property type="project" value="UniProtKB-KW"/>
</dbReference>
<dbReference type="InterPro" id="IPR004101">
    <property type="entry name" value="Mur_ligase_C"/>
</dbReference>
<dbReference type="PANTHER" id="PTHR43692">
    <property type="entry name" value="UDP-N-ACETYLMURAMOYLALANINE--D-GLUTAMATE LIGASE"/>
    <property type="match status" value="1"/>
</dbReference>
<dbReference type="Pfam" id="PF02875">
    <property type="entry name" value="Mur_ligase_C"/>
    <property type="match status" value="1"/>
</dbReference>
<reference evidence="13 14" key="1">
    <citation type="journal article" date="2016" name="Nat. Commun.">
        <title>Thousands of microbial genomes shed light on interconnected biogeochemical processes in an aquifer system.</title>
        <authorList>
            <person name="Anantharaman K."/>
            <person name="Brown C.T."/>
            <person name="Hug L.A."/>
            <person name="Sharon I."/>
            <person name="Castelle C.J."/>
            <person name="Probst A.J."/>
            <person name="Thomas B.C."/>
            <person name="Singh A."/>
            <person name="Wilkins M.J."/>
            <person name="Karaoz U."/>
            <person name="Brodie E.L."/>
            <person name="Williams K.H."/>
            <person name="Hubbard S.S."/>
            <person name="Banfield J.F."/>
        </authorList>
    </citation>
    <scope>NUCLEOTIDE SEQUENCE [LARGE SCALE GENOMIC DNA]</scope>
</reference>
<dbReference type="SUPFAM" id="SSF53244">
    <property type="entry name" value="MurD-like peptide ligases, peptide-binding domain"/>
    <property type="match status" value="1"/>
</dbReference>
<dbReference type="AlphaFoldDB" id="A0A1F5NQU8"/>
<keyword evidence="8 9" id="KW-0131">Cell cycle</keyword>
<comment type="catalytic activity">
    <reaction evidence="9 10">
        <text>UDP-N-acetyl-alpha-D-muramoyl-L-alanine + D-glutamate + ATP = UDP-N-acetyl-alpha-D-muramoyl-L-alanyl-D-glutamate + ADP + phosphate + H(+)</text>
        <dbReference type="Rhea" id="RHEA:16429"/>
        <dbReference type="ChEBI" id="CHEBI:15378"/>
        <dbReference type="ChEBI" id="CHEBI:29986"/>
        <dbReference type="ChEBI" id="CHEBI:30616"/>
        <dbReference type="ChEBI" id="CHEBI:43474"/>
        <dbReference type="ChEBI" id="CHEBI:83898"/>
        <dbReference type="ChEBI" id="CHEBI:83900"/>
        <dbReference type="ChEBI" id="CHEBI:456216"/>
        <dbReference type="EC" id="6.3.2.9"/>
    </reaction>
</comment>
<evidence type="ECO:0000256" key="2">
    <source>
        <dbReference type="ARBA" id="ARBA00004752"/>
    </source>
</evidence>
<protein>
    <recommendedName>
        <fullName evidence="9 10">UDP-N-acetylmuramoylalanine--D-glutamate ligase</fullName>
        <ecNumber evidence="9 10">6.3.2.9</ecNumber>
    </recommendedName>
    <alternativeName>
        <fullName evidence="9">D-glutamic acid-adding enzyme</fullName>
    </alternativeName>
    <alternativeName>
        <fullName evidence="9">UDP-N-acetylmuramoyl-L-alanyl-D-glutamate synthetase</fullName>
    </alternativeName>
</protein>
<comment type="function">
    <text evidence="9 10">Cell wall formation. Catalyzes the addition of glutamate to the nucleotide precursor UDP-N-acetylmuramoyl-L-alanine (UMA).</text>
</comment>
<evidence type="ECO:0000256" key="5">
    <source>
        <dbReference type="ARBA" id="ARBA00022618"/>
    </source>
</evidence>
<dbReference type="GO" id="GO:0071555">
    <property type="term" value="P:cell wall organization"/>
    <property type="evidence" value="ECO:0007669"/>
    <property type="project" value="UniProtKB-KW"/>
</dbReference>
<dbReference type="PANTHER" id="PTHR43692:SF1">
    <property type="entry name" value="UDP-N-ACETYLMURAMOYLALANINE--D-GLUTAMATE LIGASE"/>
    <property type="match status" value="1"/>
</dbReference>
<dbReference type="PROSITE" id="PS01011">
    <property type="entry name" value="FOLYLPOLYGLU_SYNT_1"/>
    <property type="match status" value="1"/>
</dbReference>
<keyword evidence="9 10" id="KW-0133">Cell shape</keyword>
<dbReference type="InterPro" id="IPR013221">
    <property type="entry name" value="Mur_ligase_cen"/>
</dbReference>
<dbReference type="GO" id="GO:0051301">
    <property type="term" value="P:cell division"/>
    <property type="evidence" value="ECO:0007669"/>
    <property type="project" value="UniProtKB-KW"/>
</dbReference>
<keyword evidence="5 9" id="KW-0132">Cell division</keyword>
<feature type="binding site" evidence="9">
    <location>
        <begin position="109"/>
        <end position="115"/>
    </location>
    <ligand>
        <name>ATP</name>
        <dbReference type="ChEBI" id="CHEBI:30616"/>
    </ligand>
</feature>
<dbReference type="Gene3D" id="3.90.190.20">
    <property type="entry name" value="Mur ligase, C-terminal domain"/>
    <property type="match status" value="1"/>
</dbReference>
<proteinExistence type="inferred from homology"/>
<keyword evidence="9 10" id="KW-0573">Peptidoglycan synthesis</keyword>
<dbReference type="InterPro" id="IPR018109">
    <property type="entry name" value="Folylpolyglutamate_synth_CS"/>
</dbReference>
<evidence type="ECO:0000259" key="12">
    <source>
        <dbReference type="Pfam" id="PF08245"/>
    </source>
</evidence>
<dbReference type="GO" id="GO:0004326">
    <property type="term" value="F:tetrahydrofolylpolyglutamate synthase activity"/>
    <property type="evidence" value="ECO:0007669"/>
    <property type="project" value="InterPro"/>
</dbReference>
<dbReference type="Gene3D" id="3.40.50.720">
    <property type="entry name" value="NAD(P)-binding Rossmann-like Domain"/>
    <property type="match status" value="1"/>
</dbReference>
<dbReference type="NCBIfam" id="TIGR01087">
    <property type="entry name" value="murD"/>
    <property type="match status" value="1"/>
</dbReference>
<dbReference type="Pfam" id="PF08245">
    <property type="entry name" value="Mur_ligase_M"/>
    <property type="match status" value="1"/>
</dbReference>
<feature type="domain" description="Mur ligase central" evidence="12">
    <location>
        <begin position="107"/>
        <end position="260"/>
    </location>
</feature>
<comment type="similarity">
    <text evidence="9">Belongs to the MurCDEF family.</text>
</comment>
<keyword evidence="7 9" id="KW-0067">ATP-binding</keyword>
<keyword evidence="6 9" id="KW-0547">Nucleotide-binding</keyword>
<dbReference type="EC" id="6.3.2.9" evidence="9 10"/>
<evidence type="ECO:0000256" key="10">
    <source>
        <dbReference type="RuleBase" id="RU003664"/>
    </source>
</evidence>
<keyword evidence="4 9" id="KW-0436">Ligase</keyword>
<dbReference type="InterPro" id="IPR036565">
    <property type="entry name" value="Mur-like_cat_sf"/>
</dbReference>
<comment type="pathway">
    <text evidence="2 9 10">Cell wall biogenesis; peptidoglycan biosynthesis.</text>
</comment>
<dbReference type="GO" id="GO:0005737">
    <property type="term" value="C:cytoplasm"/>
    <property type="evidence" value="ECO:0007669"/>
    <property type="project" value="UniProtKB-SubCell"/>
</dbReference>
<evidence type="ECO:0000256" key="7">
    <source>
        <dbReference type="ARBA" id="ARBA00022840"/>
    </source>
</evidence>
<evidence type="ECO:0000256" key="4">
    <source>
        <dbReference type="ARBA" id="ARBA00022598"/>
    </source>
</evidence>
<dbReference type="GO" id="GO:0008764">
    <property type="term" value="F:UDP-N-acetylmuramoylalanine-D-glutamate ligase activity"/>
    <property type="evidence" value="ECO:0007669"/>
    <property type="project" value="UniProtKB-UniRule"/>
</dbReference>
<dbReference type="Gene3D" id="3.40.1190.10">
    <property type="entry name" value="Mur-like, catalytic domain"/>
    <property type="match status" value="1"/>
</dbReference>
<dbReference type="InterPro" id="IPR036615">
    <property type="entry name" value="Mur_ligase_C_dom_sf"/>
</dbReference>
<evidence type="ECO:0000256" key="8">
    <source>
        <dbReference type="ARBA" id="ARBA00023306"/>
    </source>
</evidence>
<name>A0A1F5NQU8_9BACT</name>